<proteinExistence type="predicted"/>
<accession>A0A1Y5SKM7</accession>
<dbReference type="AlphaFoldDB" id="A0A1Y5SKM7"/>
<evidence type="ECO:0000259" key="1">
    <source>
        <dbReference type="Pfam" id="PF06568"/>
    </source>
</evidence>
<evidence type="ECO:0000313" key="3">
    <source>
        <dbReference type="Proteomes" id="UP000193307"/>
    </source>
</evidence>
<name>A0A1Y5SKM7_9RHOB</name>
<dbReference type="Pfam" id="PF06568">
    <property type="entry name" value="YjiS-like"/>
    <property type="match status" value="1"/>
</dbReference>
<evidence type="ECO:0000313" key="2">
    <source>
        <dbReference type="EMBL" id="SLN42616.1"/>
    </source>
</evidence>
<dbReference type="InterPro" id="IPR009506">
    <property type="entry name" value="YjiS-like"/>
</dbReference>
<protein>
    <recommendedName>
        <fullName evidence="1">YjiS-like domain-containing protein</fullName>
    </recommendedName>
</protein>
<sequence length="73" mass="8270">MLTLTLQRASRARPARPALSLLSRFIQARAVTRQRKALAELDDTLLADIGLSRFDALKESARPAWDAPQHWMK</sequence>
<dbReference type="Proteomes" id="UP000193307">
    <property type="component" value="Unassembled WGS sequence"/>
</dbReference>
<reference evidence="2 3" key="1">
    <citation type="submission" date="2017-03" db="EMBL/GenBank/DDBJ databases">
        <authorList>
            <person name="Afonso C.L."/>
            <person name="Miller P.J."/>
            <person name="Scott M.A."/>
            <person name="Spackman E."/>
            <person name="Goraichik I."/>
            <person name="Dimitrov K.M."/>
            <person name="Suarez D.L."/>
            <person name="Swayne D.E."/>
        </authorList>
    </citation>
    <scope>NUCLEOTIDE SEQUENCE [LARGE SCALE GENOMIC DNA]</scope>
    <source>
        <strain evidence="2 3">CECT 7971</strain>
    </source>
</reference>
<dbReference type="EMBL" id="FWFW01000005">
    <property type="protein sequence ID" value="SLN42616.1"/>
    <property type="molecule type" value="Genomic_DNA"/>
</dbReference>
<feature type="domain" description="YjiS-like" evidence="1">
    <location>
        <begin position="23"/>
        <end position="55"/>
    </location>
</feature>
<gene>
    <name evidence="2" type="ORF">PAM7971_02041</name>
</gene>
<keyword evidence="3" id="KW-1185">Reference proteome</keyword>
<organism evidence="2 3">
    <name type="scientific">Pacificibacter marinus</name>
    <dbReference type="NCBI Taxonomy" id="658057"/>
    <lineage>
        <taxon>Bacteria</taxon>
        <taxon>Pseudomonadati</taxon>
        <taxon>Pseudomonadota</taxon>
        <taxon>Alphaproteobacteria</taxon>
        <taxon>Rhodobacterales</taxon>
        <taxon>Roseobacteraceae</taxon>
        <taxon>Pacificibacter</taxon>
    </lineage>
</organism>
<dbReference type="STRING" id="658057.SAMN04488032_10436"/>
<dbReference type="RefSeq" id="WP_085849166.1">
    <property type="nucleotide sequence ID" value="NZ_FNZV01000004.1"/>
</dbReference>